<accession>A0ACB6Z230</accession>
<gene>
    <name evidence="1" type="ORF">BDM02DRAFT_3123277</name>
</gene>
<name>A0ACB6Z230_THEGA</name>
<organism evidence="1 2">
    <name type="scientific">Thelephora ganbajun</name>
    <name type="common">Ganba fungus</name>
    <dbReference type="NCBI Taxonomy" id="370292"/>
    <lineage>
        <taxon>Eukaryota</taxon>
        <taxon>Fungi</taxon>
        <taxon>Dikarya</taxon>
        <taxon>Basidiomycota</taxon>
        <taxon>Agaricomycotina</taxon>
        <taxon>Agaricomycetes</taxon>
        <taxon>Thelephorales</taxon>
        <taxon>Thelephoraceae</taxon>
        <taxon>Thelephora</taxon>
    </lineage>
</organism>
<sequence length="481" mass="55063">MAPTKTPTSSLSAIELLVKRTRYRTPVRIRRMFSGGVSPETLATPSSPVAVLPQEIVEMIIAHLIYDKRSLLACSLTCYSWYIAAVHHLHHTLIAQYLFPPIYPNLRWPKPLREADKLGLLPLVKKFQFHSEYYPGLSKFSTKQLNWCTLRHFSALTNVQELGLDYLDIPSFIPRIRWYFGHFSPTVRSLALREPTGSRRQILYFVGLFQHLDDLKLLYYRFRFHGGPTDDLGLIPLFAPPLRGRLTMTRLRGVGLFKDMIQLFGGIRFRYVDLFEVGGTRLLLGACAKTLETLRLYPTDPHAGTSLRDFDLSRNKSLRTLEVTAHHLDRTSSAGSPDATPSLLTYALSTMTSPVFSEVIVYYRDYVFCGVETPWVGSDSPAFRRSSPAELAEEASRHHLRFKALRRMRKIREFELVLCADVWDRVGKYSVKKLKQAVAAEKARGMFDDVFQEPSVIYSPRGSRDWIQECLASPVYPWLPL</sequence>
<evidence type="ECO:0000313" key="2">
    <source>
        <dbReference type="Proteomes" id="UP000886501"/>
    </source>
</evidence>
<evidence type="ECO:0000313" key="1">
    <source>
        <dbReference type="EMBL" id="KAF9643564.1"/>
    </source>
</evidence>
<dbReference type="EMBL" id="MU118207">
    <property type="protein sequence ID" value="KAF9643564.1"/>
    <property type="molecule type" value="Genomic_DNA"/>
</dbReference>
<comment type="caution">
    <text evidence="1">The sequence shown here is derived from an EMBL/GenBank/DDBJ whole genome shotgun (WGS) entry which is preliminary data.</text>
</comment>
<protein>
    <submittedName>
        <fullName evidence="1">Uncharacterized protein</fullName>
    </submittedName>
</protein>
<keyword evidence="2" id="KW-1185">Reference proteome</keyword>
<proteinExistence type="predicted"/>
<dbReference type="Proteomes" id="UP000886501">
    <property type="component" value="Unassembled WGS sequence"/>
</dbReference>
<reference evidence="1" key="1">
    <citation type="submission" date="2019-10" db="EMBL/GenBank/DDBJ databases">
        <authorList>
            <consortium name="DOE Joint Genome Institute"/>
            <person name="Kuo A."/>
            <person name="Miyauchi S."/>
            <person name="Kiss E."/>
            <person name="Drula E."/>
            <person name="Kohler A."/>
            <person name="Sanchez-Garcia M."/>
            <person name="Andreopoulos B."/>
            <person name="Barry K.W."/>
            <person name="Bonito G."/>
            <person name="Buee M."/>
            <person name="Carver A."/>
            <person name="Chen C."/>
            <person name="Cichocki N."/>
            <person name="Clum A."/>
            <person name="Culley D."/>
            <person name="Crous P.W."/>
            <person name="Fauchery L."/>
            <person name="Girlanda M."/>
            <person name="Hayes R."/>
            <person name="Keri Z."/>
            <person name="Labutti K."/>
            <person name="Lipzen A."/>
            <person name="Lombard V."/>
            <person name="Magnuson J."/>
            <person name="Maillard F."/>
            <person name="Morin E."/>
            <person name="Murat C."/>
            <person name="Nolan M."/>
            <person name="Ohm R."/>
            <person name="Pangilinan J."/>
            <person name="Pereira M."/>
            <person name="Perotto S."/>
            <person name="Peter M."/>
            <person name="Riley R."/>
            <person name="Sitrit Y."/>
            <person name="Stielow B."/>
            <person name="Szollosi G."/>
            <person name="Zifcakova L."/>
            <person name="Stursova M."/>
            <person name="Spatafora J.W."/>
            <person name="Tedersoo L."/>
            <person name="Vaario L.-M."/>
            <person name="Yamada A."/>
            <person name="Yan M."/>
            <person name="Wang P."/>
            <person name="Xu J."/>
            <person name="Bruns T."/>
            <person name="Baldrian P."/>
            <person name="Vilgalys R."/>
            <person name="Henrissat B."/>
            <person name="Grigoriev I.V."/>
            <person name="Hibbett D."/>
            <person name="Nagy L.G."/>
            <person name="Martin F.M."/>
        </authorList>
    </citation>
    <scope>NUCLEOTIDE SEQUENCE</scope>
    <source>
        <strain evidence="1">P2</strain>
    </source>
</reference>
<reference evidence="1" key="2">
    <citation type="journal article" date="2020" name="Nat. Commun.">
        <title>Large-scale genome sequencing of mycorrhizal fungi provides insights into the early evolution of symbiotic traits.</title>
        <authorList>
            <person name="Miyauchi S."/>
            <person name="Kiss E."/>
            <person name="Kuo A."/>
            <person name="Drula E."/>
            <person name="Kohler A."/>
            <person name="Sanchez-Garcia M."/>
            <person name="Morin E."/>
            <person name="Andreopoulos B."/>
            <person name="Barry K.W."/>
            <person name="Bonito G."/>
            <person name="Buee M."/>
            <person name="Carver A."/>
            <person name="Chen C."/>
            <person name="Cichocki N."/>
            <person name="Clum A."/>
            <person name="Culley D."/>
            <person name="Crous P.W."/>
            <person name="Fauchery L."/>
            <person name="Girlanda M."/>
            <person name="Hayes R.D."/>
            <person name="Keri Z."/>
            <person name="LaButti K."/>
            <person name="Lipzen A."/>
            <person name="Lombard V."/>
            <person name="Magnuson J."/>
            <person name="Maillard F."/>
            <person name="Murat C."/>
            <person name="Nolan M."/>
            <person name="Ohm R.A."/>
            <person name="Pangilinan J."/>
            <person name="Pereira M.F."/>
            <person name="Perotto S."/>
            <person name="Peter M."/>
            <person name="Pfister S."/>
            <person name="Riley R."/>
            <person name="Sitrit Y."/>
            <person name="Stielow J.B."/>
            <person name="Szollosi G."/>
            <person name="Zifcakova L."/>
            <person name="Stursova M."/>
            <person name="Spatafora J.W."/>
            <person name="Tedersoo L."/>
            <person name="Vaario L.M."/>
            <person name="Yamada A."/>
            <person name="Yan M."/>
            <person name="Wang P."/>
            <person name="Xu J."/>
            <person name="Bruns T."/>
            <person name="Baldrian P."/>
            <person name="Vilgalys R."/>
            <person name="Dunand C."/>
            <person name="Henrissat B."/>
            <person name="Grigoriev I.V."/>
            <person name="Hibbett D."/>
            <person name="Nagy L.G."/>
            <person name="Martin F.M."/>
        </authorList>
    </citation>
    <scope>NUCLEOTIDE SEQUENCE</scope>
    <source>
        <strain evidence="1">P2</strain>
    </source>
</reference>